<dbReference type="EMBL" id="CM046124">
    <property type="protein sequence ID" value="KAI8433069.1"/>
    <property type="molecule type" value="Genomic_DNA"/>
</dbReference>
<keyword evidence="2" id="KW-1185">Reference proteome</keyword>
<reference evidence="1 2" key="1">
    <citation type="journal article" date="2022" name="Genome Biol. Evol.">
        <title>The Spruce Budworm Genome: Reconstructing the Evolutionary History of Antifreeze Proteins.</title>
        <authorList>
            <person name="Beliveau C."/>
            <person name="Gagne P."/>
            <person name="Picq S."/>
            <person name="Vernygora O."/>
            <person name="Keeling C.I."/>
            <person name="Pinkney K."/>
            <person name="Doucet D."/>
            <person name="Wen F."/>
            <person name="Johnston J.S."/>
            <person name="Maaroufi H."/>
            <person name="Boyle B."/>
            <person name="Laroche J."/>
            <person name="Dewar K."/>
            <person name="Juretic N."/>
            <person name="Blackburn G."/>
            <person name="Nisole A."/>
            <person name="Brunet B."/>
            <person name="Brandao M."/>
            <person name="Lumley L."/>
            <person name="Duan J."/>
            <person name="Quan G."/>
            <person name="Lucarotti C.J."/>
            <person name="Roe A.D."/>
            <person name="Sperling F.A.H."/>
            <person name="Levesque R.C."/>
            <person name="Cusson M."/>
        </authorList>
    </citation>
    <scope>NUCLEOTIDE SEQUENCE [LARGE SCALE GENOMIC DNA]</scope>
    <source>
        <strain evidence="1">Glfc:IPQL:Cfum</strain>
    </source>
</reference>
<evidence type="ECO:0000313" key="1">
    <source>
        <dbReference type="EMBL" id="KAI8433069.1"/>
    </source>
</evidence>
<proteinExistence type="predicted"/>
<name>A0ACC0K9D9_CHOFU</name>
<evidence type="ECO:0000313" key="2">
    <source>
        <dbReference type="Proteomes" id="UP001064048"/>
    </source>
</evidence>
<comment type="caution">
    <text evidence="1">The sequence shown here is derived from an EMBL/GenBank/DDBJ whole genome shotgun (WGS) entry which is preliminary data.</text>
</comment>
<organism evidence="1 2">
    <name type="scientific">Choristoneura fumiferana</name>
    <name type="common">Spruce budworm moth</name>
    <name type="synonym">Archips fumiferana</name>
    <dbReference type="NCBI Taxonomy" id="7141"/>
    <lineage>
        <taxon>Eukaryota</taxon>
        <taxon>Metazoa</taxon>
        <taxon>Ecdysozoa</taxon>
        <taxon>Arthropoda</taxon>
        <taxon>Hexapoda</taxon>
        <taxon>Insecta</taxon>
        <taxon>Pterygota</taxon>
        <taxon>Neoptera</taxon>
        <taxon>Endopterygota</taxon>
        <taxon>Lepidoptera</taxon>
        <taxon>Glossata</taxon>
        <taxon>Ditrysia</taxon>
        <taxon>Tortricoidea</taxon>
        <taxon>Tortricidae</taxon>
        <taxon>Tortricinae</taxon>
        <taxon>Choristoneura</taxon>
    </lineage>
</organism>
<dbReference type="Proteomes" id="UP001064048">
    <property type="component" value="Chromosome 24"/>
</dbReference>
<gene>
    <name evidence="1" type="ORF">MSG28_013927</name>
</gene>
<protein>
    <submittedName>
        <fullName evidence="1">Uncharacterized protein</fullName>
    </submittedName>
</protein>
<accession>A0ACC0K9D9</accession>
<sequence length="567" mass="61420">MDNKPSLSQYFGETEVPPASQFFDEIGTSPSDMIQSVYLGESEVTQTTSANLFPTSMTASFTQQKVTEDMKFASVVPTVSGTAALPATSLPDPSTFFDTIGPDPQMSVSGIATPNILTEAMDGLGIKDQPVDKEADRRRDAWIPSEEAKKVLLKAQSSPRGAFFPEREVLTIPTIIFEEELPDALHEVAVKYLGVSQAGRGGVARASHVARDAAGLRELLRCGCLRAAVNLTAGLLGGGRAGRGVGGRVSPRALQLWLARLLALARVRLGAAAAREGAALRDCAQPDMYYQFYPEQYGDRSGSMAPFALRLLVAELPAHAGQPGQALDKLYGVLCVVQQMLANLHEGKTEDGTGVLTSEQDKAESIRLWSGRETRVQHSIVNCAIALKDYRLASRIVAGLQERAASPGQQRALASAQGRLWLLCGHWRAAAAQLAAAAALRQLSCPTADVREFVDRGLLDVAHGKYQDAYNNFARAADQEPTNIMVANNLSVCLLYMGRLKEAIAVLQKAINSDPERGLNEHLLINLCTLYELESSKNMDKKLNLLRMMCKYKSDTIPNVMECLKLS</sequence>